<dbReference type="EMBL" id="OC919511">
    <property type="protein sequence ID" value="CAD7651464.1"/>
    <property type="molecule type" value="Genomic_DNA"/>
</dbReference>
<sequence>MKNFHKQLIHSCCDVLDKLLAINTPIVTSYQINITSNTVGPESSESRRLAGNLWRALGIDPTITPNHLTLGEIGLESMFAIEIQQLLAKQWNVNLTLNQLKTVTIGMFKEYDDAR</sequence>
<evidence type="ECO:0008006" key="3">
    <source>
        <dbReference type="Google" id="ProtNLM"/>
    </source>
</evidence>
<protein>
    <recommendedName>
        <fullName evidence="3">Carrier domain-containing protein</fullName>
    </recommendedName>
</protein>
<dbReference type="EMBL" id="CAJPVJ010004686">
    <property type="protein sequence ID" value="CAG2168830.1"/>
    <property type="molecule type" value="Genomic_DNA"/>
</dbReference>
<accession>A0A7R9M176</accession>
<dbReference type="OrthoDB" id="6142309at2759"/>
<evidence type="ECO:0000313" key="1">
    <source>
        <dbReference type="EMBL" id="CAD7651464.1"/>
    </source>
</evidence>
<dbReference type="Proteomes" id="UP000728032">
    <property type="component" value="Unassembled WGS sequence"/>
</dbReference>
<dbReference type="InterPro" id="IPR036736">
    <property type="entry name" value="ACP-like_sf"/>
</dbReference>
<gene>
    <name evidence="1" type="ORF">ONB1V03_LOCUS8314</name>
</gene>
<proteinExistence type="predicted"/>
<dbReference type="SUPFAM" id="SSF47336">
    <property type="entry name" value="ACP-like"/>
    <property type="match status" value="1"/>
</dbReference>
<organism evidence="1">
    <name type="scientific">Oppiella nova</name>
    <dbReference type="NCBI Taxonomy" id="334625"/>
    <lineage>
        <taxon>Eukaryota</taxon>
        <taxon>Metazoa</taxon>
        <taxon>Ecdysozoa</taxon>
        <taxon>Arthropoda</taxon>
        <taxon>Chelicerata</taxon>
        <taxon>Arachnida</taxon>
        <taxon>Acari</taxon>
        <taxon>Acariformes</taxon>
        <taxon>Sarcoptiformes</taxon>
        <taxon>Oribatida</taxon>
        <taxon>Brachypylina</taxon>
        <taxon>Oppioidea</taxon>
        <taxon>Oppiidae</taxon>
        <taxon>Oppiella</taxon>
    </lineage>
</organism>
<dbReference type="Gene3D" id="1.10.1200.10">
    <property type="entry name" value="ACP-like"/>
    <property type="match status" value="1"/>
</dbReference>
<name>A0A7R9M176_9ACAR</name>
<reference evidence="1" key="1">
    <citation type="submission" date="2020-11" db="EMBL/GenBank/DDBJ databases">
        <authorList>
            <person name="Tran Van P."/>
        </authorList>
    </citation>
    <scope>NUCLEOTIDE SEQUENCE</scope>
</reference>
<dbReference type="AlphaFoldDB" id="A0A7R9M176"/>
<keyword evidence="2" id="KW-1185">Reference proteome</keyword>
<evidence type="ECO:0000313" key="2">
    <source>
        <dbReference type="Proteomes" id="UP000728032"/>
    </source>
</evidence>